<proteinExistence type="predicted"/>
<dbReference type="Proteomes" id="UP000029525">
    <property type="component" value="Unassembled WGS sequence"/>
</dbReference>
<sequence>MKELNQSQRIIFILGGVLMVIGAVLFAMFLFQRISCWIMLVGAILFAAMQYEQKYLGSDIVVRRLRRIMMVSAVCLVAAGLFMVEDAYHFLKPVVTSNLNNNQLYLKVFHHNWVVLLLIGAILEIYSTQRLNSELKQINPFKKA</sequence>
<dbReference type="OrthoDB" id="1079630at2"/>
<protein>
    <submittedName>
        <fullName evidence="2">Uncharacterized protein</fullName>
    </submittedName>
</protein>
<dbReference type="EMBL" id="JRNQ01000017">
    <property type="protein sequence ID" value="KGF45319.1"/>
    <property type="molecule type" value="Genomic_DNA"/>
</dbReference>
<keyword evidence="1" id="KW-0812">Transmembrane</keyword>
<evidence type="ECO:0000313" key="3">
    <source>
        <dbReference type="Proteomes" id="UP000029525"/>
    </source>
</evidence>
<reference evidence="2 3" key="1">
    <citation type="submission" date="2014-07" db="EMBL/GenBank/DDBJ databases">
        <authorList>
            <person name="McCorrison J."/>
            <person name="Sanka R."/>
            <person name="Torralba M."/>
            <person name="Gillis M."/>
            <person name="Haft D.H."/>
            <person name="Methe B."/>
            <person name="Sutton G."/>
            <person name="Nelson K.E."/>
        </authorList>
    </citation>
    <scope>NUCLEOTIDE SEQUENCE [LARGE SCALE GENOMIC DNA]</scope>
    <source>
        <strain evidence="2 3">DNF00320</strain>
    </source>
</reference>
<feature type="transmembrane region" description="Helical" evidence="1">
    <location>
        <begin position="104"/>
        <end position="126"/>
    </location>
</feature>
<evidence type="ECO:0000256" key="1">
    <source>
        <dbReference type="SAM" id="Phobius"/>
    </source>
</evidence>
<keyword evidence="1" id="KW-0472">Membrane</keyword>
<dbReference type="AlphaFoldDB" id="A0A096CJ45"/>
<name>A0A096CJ45_9BACT</name>
<gene>
    <name evidence="2" type="ORF">HMPREF0647_03070</name>
</gene>
<evidence type="ECO:0000313" key="2">
    <source>
        <dbReference type="EMBL" id="KGF45319.1"/>
    </source>
</evidence>
<organism evidence="2 3">
    <name type="scientific">Prevotella bivia DNF00320</name>
    <dbReference type="NCBI Taxonomy" id="1401068"/>
    <lineage>
        <taxon>Bacteria</taxon>
        <taxon>Pseudomonadati</taxon>
        <taxon>Bacteroidota</taxon>
        <taxon>Bacteroidia</taxon>
        <taxon>Bacteroidales</taxon>
        <taxon>Prevotellaceae</taxon>
        <taxon>Prevotella</taxon>
    </lineage>
</organism>
<keyword evidence="1" id="KW-1133">Transmembrane helix</keyword>
<accession>A0A096CJ45</accession>
<feature type="transmembrane region" description="Helical" evidence="1">
    <location>
        <begin position="65"/>
        <end position="84"/>
    </location>
</feature>
<comment type="caution">
    <text evidence="2">The sequence shown here is derived from an EMBL/GenBank/DDBJ whole genome shotgun (WGS) entry which is preliminary data.</text>
</comment>
<feature type="transmembrane region" description="Helical" evidence="1">
    <location>
        <begin position="12"/>
        <end position="31"/>
    </location>
</feature>
<dbReference type="RefSeq" id="WP_036866298.1">
    <property type="nucleotide sequence ID" value="NZ_JRNQ01000017.1"/>
</dbReference>